<dbReference type="PROSITE" id="PS00794">
    <property type="entry name" value="HPPK"/>
    <property type="match status" value="1"/>
</dbReference>
<evidence type="ECO:0000256" key="12">
    <source>
        <dbReference type="ARBA" id="ARBA00033413"/>
    </source>
</evidence>
<evidence type="ECO:0000256" key="11">
    <source>
        <dbReference type="ARBA" id="ARBA00029766"/>
    </source>
</evidence>
<evidence type="ECO:0000256" key="5">
    <source>
        <dbReference type="ARBA" id="ARBA00022679"/>
    </source>
</evidence>
<gene>
    <name evidence="14" type="primary">folK_1</name>
    <name evidence="14" type="ORF">Mal4_19400</name>
</gene>
<evidence type="ECO:0000259" key="13">
    <source>
        <dbReference type="PROSITE" id="PS00794"/>
    </source>
</evidence>
<evidence type="ECO:0000313" key="14">
    <source>
        <dbReference type="EMBL" id="QDU37625.1"/>
    </source>
</evidence>
<dbReference type="CDD" id="cd00483">
    <property type="entry name" value="HPPK"/>
    <property type="match status" value="1"/>
</dbReference>
<dbReference type="SUPFAM" id="SSF55083">
    <property type="entry name" value="6-hydroxymethyl-7,8-dihydropterin pyrophosphokinase, HPPK"/>
    <property type="match status" value="1"/>
</dbReference>
<dbReference type="Proteomes" id="UP000320496">
    <property type="component" value="Chromosome"/>
</dbReference>
<dbReference type="InterPro" id="IPR000550">
    <property type="entry name" value="Hppk"/>
</dbReference>
<dbReference type="AlphaFoldDB" id="A0A517Z580"/>
<dbReference type="Gene3D" id="3.30.70.560">
    <property type="entry name" value="7,8-Dihydro-6-hydroxymethylpterin-pyrophosphokinase HPPK"/>
    <property type="match status" value="1"/>
</dbReference>
<accession>A0A517Z580</accession>
<keyword evidence="15" id="KW-1185">Reference proteome</keyword>
<evidence type="ECO:0000256" key="10">
    <source>
        <dbReference type="ARBA" id="ARBA00029409"/>
    </source>
</evidence>
<keyword evidence="9" id="KW-0289">Folate biosynthesis</keyword>
<evidence type="ECO:0000256" key="8">
    <source>
        <dbReference type="ARBA" id="ARBA00022840"/>
    </source>
</evidence>
<dbReference type="InterPro" id="IPR035907">
    <property type="entry name" value="Hppk_sf"/>
</dbReference>
<comment type="similarity">
    <text evidence="2">Belongs to the HPPK family.</text>
</comment>
<dbReference type="UniPathway" id="UPA00077">
    <property type="reaction ID" value="UER00155"/>
</dbReference>
<evidence type="ECO:0000256" key="7">
    <source>
        <dbReference type="ARBA" id="ARBA00022777"/>
    </source>
</evidence>
<evidence type="ECO:0000256" key="6">
    <source>
        <dbReference type="ARBA" id="ARBA00022741"/>
    </source>
</evidence>
<comment type="pathway">
    <text evidence="1">Cofactor biosynthesis; tetrahydrofolate biosynthesis; 2-amino-4-hydroxy-6-hydroxymethyl-7,8-dihydropteridine diphosphate from 7,8-dihydroneopterin triphosphate: step 4/4.</text>
</comment>
<dbReference type="RefSeq" id="WP_145368587.1">
    <property type="nucleotide sequence ID" value="NZ_CP036275.1"/>
</dbReference>
<organism evidence="14 15">
    <name type="scientific">Maioricimonas rarisocia</name>
    <dbReference type="NCBI Taxonomy" id="2528026"/>
    <lineage>
        <taxon>Bacteria</taxon>
        <taxon>Pseudomonadati</taxon>
        <taxon>Planctomycetota</taxon>
        <taxon>Planctomycetia</taxon>
        <taxon>Planctomycetales</taxon>
        <taxon>Planctomycetaceae</taxon>
        <taxon>Maioricimonas</taxon>
    </lineage>
</organism>
<proteinExistence type="inferred from homology"/>
<feature type="domain" description="7,8-dihydro-6-hydroxymethylpterin-pyrophosphokinase" evidence="13">
    <location>
        <begin position="89"/>
        <end position="100"/>
    </location>
</feature>
<keyword evidence="8" id="KW-0067">ATP-binding</keyword>
<evidence type="ECO:0000256" key="1">
    <source>
        <dbReference type="ARBA" id="ARBA00005051"/>
    </source>
</evidence>
<dbReference type="PANTHER" id="PTHR43071">
    <property type="entry name" value="2-AMINO-4-HYDROXY-6-HYDROXYMETHYLDIHYDROPTERIDINE PYROPHOSPHOKINASE"/>
    <property type="match status" value="1"/>
</dbReference>
<keyword evidence="6" id="KW-0547">Nucleotide-binding</keyword>
<dbReference type="GO" id="GO:0003848">
    <property type="term" value="F:2-amino-4-hydroxy-6-hydroxymethyldihydropteridine diphosphokinase activity"/>
    <property type="evidence" value="ECO:0007669"/>
    <property type="project" value="UniProtKB-EC"/>
</dbReference>
<evidence type="ECO:0000313" key="15">
    <source>
        <dbReference type="Proteomes" id="UP000320496"/>
    </source>
</evidence>
<dbReference type="EMBL" id="CP036275">
    <property type="protein sequence ID" value="QDU37625.1"/>
    <property type="molecule type" value="Genomic_DNA"/>
</dbReference>
<evidence type="ECO:0000256" key="9">
    <source>
        <dbReference type="ARBA" id="ARBA00022909"/>
    </source>
</evidence>
<dbReference type="PANTHER" id="PTHR43071:SF1">
    <property type="entry name" value="2-AMINO-4-HYDROXY-6-HYDROXYMETHYLDIHYDROPTERIDINE PYROPHOSPHOKINASE"/>
    <property type="match status" value="1"/>
</dbReference>
<reference evidence="14 15" key="1">
    <citation type="submission" date="2019-02" db="EMBL/GenBank/DDBJ databases">
        <title>Deep-cultivation of Planctomycetes and their phenomic and genomic characterization uncovers novel biology.</title>
        <authorList>
            <person name="Wiegand S."/>
            <person name="Jogler M."/>
            <person name="Boedeker C."/>
            <person name="Pinto D."/>
            <person name="Vollmers J."/>
            <person name="Rivas-Marin E."/>
            <person name="Kohn T."/>
            <person name="Peeters S.H."/>
            <person name="Heuer A."/>
            <person name="Rast P."/>
            <person name="Oberbeckmann S."/>
            <person name="Bunk B."/>
            <person name="Jeske O."/>
            <person name="Meyerdierks A."/>
            <person name="Storesund J.E."/>
            <person name="Kallscheuer N."/>
            <person name="Luecker S."/>
            <person name="Lage O.M."/>
            <person name="Pohl T."/>
            <person name="Merkel B.J."/>
            <person name="Hornburger P."/>
            <person name="Mueller R.-W."/>
            <person name="Bruemmer F."/>
            <person name="Labrenz M."/>
            <person name="Spormann A.M."/>
            <person name="Op den Camp H."/>
            <person name="Overmann J."/>
            <person name="Amann R."/>
            <person name="Jetten M.S.M."/>
            <person name="Mascher T."/>
            <person name="Medema M.H."/>
            <person name="Devos D.P."/>
            <person name="Kaster A.-K."/>
            <person name="Ovreas L."/>
            <person name="Rohde M."/>
            <person name="Galperin M.Y."/>
            <person name="Jogler C."/>
        </authorList>
    </citation>
    <scope>NUCLEOTIDE SEQUENCE [LARGE SCALE GENOMIC DNA]</scope>
    <source>
        <strain evidence="14 15">Mal4</strain>
    </source>
</reference>
<dbReference type="EC" id="2.7.6.3" evidence="3"/>
<sequence>MTTDCLIALGGNRGDVAATIAEAASQLAIHPKIDQVQCSSLYVTAPVGANAADPFHNAAATLATSLSPHELLDVLQSIETAAGRERTIRWGPRPLDLDLILYGDRIVATESLCVPHPACWYRRFVLDPSVEIAAGMVHPVLHASIGELRQRLLERPLQVVLAGERPALISQLIEEMQSQFAEVALLQVDDAATEPALTICLDAGTHERLRSSRGWQRTIRIPQSLELPQQAVMDVLTSALDEPERQTGR</sequence>
<dbReference type="NCBIfam" id="TIGR01498">
    <property type="entry name" value="folK"/>
    <property type="match status" value="1"/>
</dbReference>
<keyword evidence="5 14" id="KW-0808">Transferase</keyword>
<dbReference type="OrthoDB" id="9808041at2"/>
<dbReference type="GO" id="GO:0046654">
    <property type="term" value="P:tetrahydrofolate biosynthetic process"/>
    <property type="evidence" value="ECO:0007669"/>
    <property type="project" value="UniProtKB-UniPathway"/>
</dbReference>
<keyword evidence="7 14" id="KW-0418">Kinase</keyword>
<dbReference type="GO" id="GO:0016301">
    <property type="term" value="F:kinase activity"/>
    <property type="evidence" value="ECO:0007669"/>
    <property type="project" value="UniProtKB-KW"/>
</dbReference>
<dbReference type="Pfam" id="PF01288">
    <property type="entry name" value="HPPK"/>
    <property type="match status" value="1"/>
</dbReference>
<dbReference type="GO" id="GO:0046656">
    <property type="term" value="P:folic acid biosynthetic process"/>
    <property type="evidence" value="ECO:0007669"/>
    <property type="project" value="UniProtKB-KW"/>
</dbReference>
<comment type="function">
    <text evidence="10">Catalyzes the transfer of pyrophosphate from adenosine triphosphate (ATP) to 6-hydroxymethyl-7,8-dihydropterin, an enzymatic step in folate biosynthesis pathway.</text>
</comment>
<dbReference type="KEGG" id="mri:Mal4_19400"/>
<evidence type="ECO:0000256" key="2">
    <source>
        <dbReference type="ARBA" id="ARBA00005810"/>
    </source>
</evidence>
<name>A0A517Z580_9PLAN</name>
<protein>
    <recommendedName>
        <fullName evidence="4">2-amino-4-hydroxy-6-hydroxymethyldihydropteridine pyrophosphokinase</fullName>
        <ecNumber evidence="3">2.7.6.3</ecNumber>
    </recommendedName>
    <alternativeName>
        <fullName evidence="11">6-hydroxymethyl-7,8-dihydropterin pyrophosphokinase</fullName>
    </alternativeName>
    <alternativeName>
        <fullName evidence="12">7,8-dihydro-6-hydroxymethylpterin-pyrophosphokinase</fullName>
    </alternativeName>
</protein>
<evidence type="ECO:0000256" key="3">
    <source>
        <dbReference type="ARBA" id="ARBA00013253"/>
    </source>
</evidence>
<evidence type="ECO:0000256" key="4">
    <source>
        <dbReference type="ARBA" id="ARBA00016218"/>
    </source>
</evidence>
<dbReference type="GO" id="GO:0005524">
    <property type="term" value="F:ATP binding"/>
    <property type="evidence" value="ECO:0007669"/>
    <property type="project" value="UniProtKB-KW"/>
</dbReference>